<evidence type="ECO:0000256" key="1">
    <source>
        <dbReference type="SAM" id="Phobius"/>
    </source>
</evidence>
<feature type="transmembrane region" description="Helical" evidence="1">
    <location>
        <begin position="33"/>
        <end position="55"/>
    </location>
</feature>
<dbReference type="InterPro" id="IPR036259">
    <property type="entry name" value="MFS_trans_sf"/>
</dbReference>
<keyword evidence="1" id="KW-1133">Transmembrane helix</keyword>
<dbReference type="AlphaFoldDB" id="A0A367LTD9"/>
<feature type="non-terminal residue" evidence="2">
    <location>
        <position position="76"/>
    </location>
</feature>
<reference evidence="2 3" key="1">
    <citation type="submission" date="2018-07" db="EMBL/GenBank/DDBJ databases">
        <title>Mechanisms of high-level aminoglycoside resistance among Gram-negative pathogens in Brazil.</title>
        <authorList>
            <person name="Ballaben A.S."/>
            <person name="Darini A.L.C."/>
            <person name="Doi Y."/>
        </authorList>
    </citation>
    <scope>NUCLEOTIDE SEQUENCE [LARGE SCALE GENOMIC DNA]</scope>
    <source>
        <strain evidence="2 3">B2-305</strain>
    </source>
</reference>
<dbReference type="EMBL" id="QORE01004227">
    <property type="protein sequence ID" value="RCI63275.1"/>
    <property type="molecule type" value="Genomic_DNA"/>
</dbReference>
<evidence type="ECO:0000313" key="3">
    <source>
        <dbReference type="Proteomes" id="UP000253594"/>
    </source>
</evidence>
<comment type="caution">
    <text evidence="2">The sequence shown here is derived from an EMBL/GenBank/DDBJ whole genome shotgun (WGS) entry which is preliminary data.</text>
</comment>
<dbReference type="Proteomes" id="UP000253594">
    <property type="component" value="Unassembled WGS sequence"/>
</dbReference>
<dbReference type="InterPro" id="IPR052524">
    <property type="entry name" value="MFS_Cyanate_Porter"/>
</dbReference>
<sequence>AILAAAFWLPQTRQGQHAHRQAFRVIGLWRDPLAWQVTLYMGLQSSLAYIVFGWLPSILIDRGMTAVEAGLVLSGS</sequence>
<proteinExistence type="predicted"/>
<dbReference type="PANTHER" id="PTHR23523">
    <property type="match status" value="1"/>
</dbReference>
<dbReference type="SUPFAM" id="SSF103473">
    <property type="entry name" value="MFS general substrate transporter"/>
    <property type="match status" value="1"/>
</dbReference>
<protein>
    <submittedName>
        <fullName evidence="2">Cyanate transporter</fullName>
    </submittedName>
</protein>
<keyword evidence="1" id="KW-0472">Membrane</keyword>
<feature type="non-terminal residue" evidence="2">
    <location>
        <position position="1"/>
    </location>
</feature>
<accession>A0A367LTD9</accession>
<gene>
    <name evidence="2" type="ORF">DT376_45575</name>
</gene>
<evidence type="ECO:0000313" key="2">
    <source>
        <dbReference type="EMBL" id="RCI63275.1"/>
    </source>
</evidence>
<organism evidence="2 3">
    <name type="scientific">Pseudomonas aeruginosa</name>
    <dbReference type="NCBI Taxonomy" id="287"/>
    <lineage>
        <taxon>Bacteria</taxon>
        <taxon>Pseudomonadati</taxon>
        <taxon>Pseudomonadota</taxon>
        <taxon>Gammaproteobacteria</taxon>
        <taxon>Pseudomonadales</taxon>
        <taxon>Pseudomonadaceae</taxon>
        <taxon>Pseudomonas</taxon>
    </lineage>
</organism>
<keyword evidence="1" id="KW-0812">Transmembrane</keyword>
<name>A0A367LTD9_PSEAI</name>
<dbReference type="PANTHER" id="PTHR23523:SF2">
    <property type="entry name" value="2-NITROIMIDAZOLE TRANSPORTER"/>
    <property type="match status" value="1"/>
</dbReference>
<dbReference type="Gene3D" id="1.20.1250.20">
    <property type="entry name" value="MFS general substrate transporter like domains"/>
    <property type="match status" value="1"/>
</dbReference>